<protein>
    <submittedName>
        <fullName evidence="1">Uncharacterized protein</fullName>
    </submittedName>
</protein>
<keyword evidence="2" id="KW-1185">Reference proteome</keyword>
<comment type="caution">
    <text evidence="1">The sequence shown here is derived from an EMBL/GenBank/DDBJ whole genome shotgun (WGS) entry which is preliminary data.</text>
</comment>
<sequence>MVRRAGGGRTIHFIFPAGAVPDAVASLLRGQAARTRACCRVSWALELTRQALQLVVAAGAVRRAVAQARGVQAARAARALILARRAVERGARPRLVRPVAAVILHTPDRG</sequence>
<reference evidence="1 2" key="1">
    <citation type="submission" date="2021-06" db="EMBL/GenBank/DDBJ databases">
        <title>A haploid diamondback moth (Plutella xylostella L.) genome assembly resolves 31 chromosomes and identifies a diamide resistance mutation.</title>
        <authorList>
            <person name="Ward C.M."/>
            <person name="Perry K.D."/>
            <person name="Baker G."/>
            <person name="Powis K."/>
            <person name="Heckel D.G."/>
            <person name="Baxter S.W."/>
        </authorList>
    </citation>
    <scope>NUCLEOTIDE SEQUENCE [LARGE SCALE GENOMIC DNA]</scope>
    <source>
        <strain evidence="1 2">LV</strain>
        <tissue evidence="1">Single pupa</tissue>
    </source>
</reference>
<gene>
    <name evidence="1" type="ORF">JYU34_014857</name>
</gene>
<dbReference type="Proteomes" id="UP000823941">
    <property type="component" value="Chromosome 20"/>
</dbReference>
<name>A0ABQ7Q5P4_PLUXY</name>
<proteinExistence type="predicted"/>
<evidence type="ECO:0000313" key="2">
    <source>
        <dbReference type="Proteomes" id="UP000823941"/>
    </source>
</evidence>
<organism evidence="1 2">
    <name type="scientific">Plutella xylostella</name>
    <name type="common">Diamondback moth</name>
    <name type="synonym">Plutella maculipennis</name>
    <dbReference type="NCBI Taxonomy" id="51655"/>
    <lineage>
        <taxon>Eukaryota</taxon>
        <taxon>Metazoa</taxon>
        <taxon>Ecdysozoa</taxon>
        <taxon>Arthropoda</taxon>
        <taxon>Hexapoda</taxon>
        <taxon>Insecta</taxon>
        <taxon>Pterygota</taxon>
        <taxon>Neoptera</taxon>
        <taxon>Endopterygota</taxon>
        <taxon>Lepidoptera</taxon>
        <taxon>Glossata</taxon>
        <taxon>Ditrysia</taxon>
        <taxon>Yponomeutoidea</taxon>
        <taxon>Plutellidae</taxon>
        <taxon>Plutella</taxon>
    </lineage>
</organism>
<evidence type="ECO:0000313" key="1">
    <source>
        <dbReference type="EMBL" id="KAG7300565.1"/>
    </source>
</evidence>
<accession>A0ABQ7Q5P4</accession>
<dbReference type="EMBL" id="JAHIBW010000020">
    <property type="protein sequence ID" value="KAG7300565.1"/>
    <property type="molecule type" value="Genomic_DNA"/>
</dbReference>